<name>A0ABQ1Z5A5_9BACT</name>
<dbReference type="PANTHER" id="PTHR43162">
    <property type="match status" value="1"/>
</dbReference>
<comment type="caution">
    <text evidence="1">The sequence shown here is derived from an EMBL/GenBank/DDBJ whole genome shotgun (WGS) entry which is preliminary data.</text>
</comment>
<keyword evidence="2" id="KW-1185">Reference proteome</keyword>
<proteinExistence type="predicted"/>
<dbReference type="PANTHER" id="PTHR43162:SF1">
    <property type="entry name" value="PRESTALK A DIFFERENTIATION PROTEIN A"/>
    <property type="match status" value="1"/>
</dbReference>
<reference evidence="2" key="1">
    <citation type="journal article" date="2019" name="Int. J. Syst. Evol. Microbiol.">
        <title>The Global Catalogue of Microorganisms (GCM) 10K type strain sequencing project: providing services to taxonomists for standard genome sequencing and annotation.</title>
        <authorList>
            <consortium name="The Broad Institute Genomics Platform"/>
            <consortium name="The Broad Institute Genome Sequencing Center for Infectious Disease"/>
            <person name="Wu L."/>
            <person name="Ma J."/>
        </authorList>
    </citation>
    <scope>NUCLEOTIDE SEQUENCE [LARGE SCALE GENOMIC DNA]</scope>
    <source>
        <strain evidence="2">CGMCC 1.15288</strain>
    </source>
</reference>
<evidence type="ECO:0000313" key="2">
    <source>
        <dbReference type="Proteomes" id="UP000600214"/>
    </source>
</evidence>
<dbReference type="RefSeq" id="WP_229223092.1">
    <property type="nucleotide sequence ID" value="NZ_BMIA01000004.1"/>
</dbReference>
<dbReference type="Gene3D" id="3.40.50.720">
    <property type="entry name" value="NAD(P)-binding Rossmann-like Domain"/>
    <property type="match status" value="1"/>
</dbReference>
<dbReference type="Proteomes" id="UP000600214">
    <property type="component" value="Unassembled WGS sequence"/>
</dbReference>
<dbReference type="InterPro" id="IPR051604">
    <property type="entry name" value="Ergot_Alk_Oxidoreductase"/>
</dbReference>
<dbReference type="SUPFAM" id="SSF51735">
    <property type="entry name" value="NAD(P)-binding Rossmann-fold domains"/>
    <property type="match status" value="1"/>
</dbReference>
<dbReference type="EMBL" id="BMIA01000004">
    <property type="protein sequence ID" value="GGH48434.1"/>
    <property type="molecule type" value="Genomic_DNA"/>
</dbReference>
<organism evidence="1 2">
    <name type="scientific">Dyadobacter endophyticus</name>
    <dbReference type="NCBI Taxonomy" id="1749036"/>
    <lineage>
        <taxon>Bacteria</taxon>
        <taxon>Pseudomonadati</taxon>
        <taxon>Bacteroidota</taxon>
        <taxon>Cytophagia</taxon>
        <taxon>Cytophagales</taxon>
        <taxon>Spirosomataceae</taxon>
        <taxon>Dyadobacter</taxon>
    </lineage>
</organism>
<evidence type="ECO:0000313" key="1">
    <source>
        <dbReference type="EMBL" id="GGH48434.1"/>
    </source>
</evidence>
<sequence length="234" mass="25955">MDSAFCMIPPDYSQPDQVEYYARLANVYAEAIHSSAISRIVHLSSYGAHLPSGTGFISGSYRTEKLFSGIPNIQLTSLRPTYFYYNLLHFVGMIKQTGFIAAVYGGEDKLSMVSPLDIASAAAEELQVTENVSHIRYINSDERTCNEVAQILGKAIGIDDLKWLAFPQEKVLESVLATGMPENAARNLVELGQALHTGKLNQDYVLHKPSFGRVKIEDYAIEFARIFKAEKSAH</sequence>
<gene>
    <name evidence="1" type="ORF">GCM10007423_49630</name>
</gene>
<accession>A0ABQ1Z5A5</accession>
<dbReference type="InterPro" id="IPR036291">
    <property type="entry name" value="NAD(P)-bd_dom_sf"/>
</dbReference>
<protein>
    <submittedName>
        <fullName evidence="1">Uncharacterized protein</fullName>
    </submittedName>
</protein>